<dbReference type="InterPro" id="IPR011333">
    <property type="entry name" value="SKP1/BTB/POZ_sf"/>
</dbReference>
<dbReference type="AlphaFoldDB" id="A0AAV9Z420"/>
<organism evidence="3 4">
    <name type="scientific">Favolaschia claudopus</name>
    <dbReference type="NCBI Taxonomy" id="2862362"/>
    <lineage>
        <taxon>Eukaryota</taxon>
        <taxon>Fungi</taxon>
        <taxon>Dikarya</taxon>
        <taxon>Basidiomycota</taxon>
        <taxon>Agaricomycotina</taxon>
        <taxon>Agaricomycetes</taxon>
        <taxon>Agaricomycetidae</taxon>
        <taxon>Agaricales</taxon>
        <taxon>Marasmiineae</taxon>
        <taxon>Mycenaceae</taxon>
        <taxon>Favolaschia</taxon>
    </lineage>
</organism>
<evidence type="ECO:0000256" key="1">
    <source>
        <dbReference type="SAM" id="MobiDB-lite"/>
    </source>
</evidence>
<protein>
    <submittedName>
        <fullName evidence="3">BTB domain-containing protein</fullName>
    </submittedName>
</protein>
<reference evidence="3 4" key="1">
    <citation type="journal article" date="2024" name="J Genomics">
        <title>Draft genome sequencing and assembly of Favolaschia claudopus CIRM-BRFM 2984 isolated from oak limbs.</title>
        <authorList>
            <person name="Navarro D."/>
            <person name="Drula E."/>
            <person name="Chaduli D."/>
            <person name="Cazenave R."/>
            <person name="Ahrendt S."/>
            <person name="Wang J."/>
            <person name="Lipzen A."/>
            <person name="Daum C."/>
            <person name="Barry K."/>
            <person name="Grigoriev I.V."/>
            <person name="Favel A."/>
            <person name="Rosso M.N."/>
            <person name="Martin F."/>
        </authorList>
    </citation>
    <scope>NUCLEOTIDE SEQUENCE [LARGE SCALE GENOMIC DNA]</scope>
    <source>
        <strain evidence="3 4">CIRM-BRFM 2984</strain>
    </source>
</reference>
<name>A0AAV9Z420_9AGAR</name>
<dbReference type="PROSITE" id="PS50097">
    <property type="entry name" value="BTB"/>
    <property type="match status" value="1"/>
</dbReference>
<proteinExistence type="predicted"/>
<dbReference type="EMBL" id="JAWWNJ010000233">
    <property type="protein sequence ID" value="KAK6969133.1"/>
    <property type="molecule type" value="Genomic_DNA"/>
</dbReference>
<accession>A0AAV9Z420</accession>
<dbReference type="Proteomes" id="UP001362999">
    <property type="component" value="Unassembled WGS sequence"/>
</dbReference>
<sequence>MSTTRRKRARVDTSGSTADPEPVPAAPQATRDEKYYFEDGDLVLRAGTTLFRVHKFLMSRDSSMFKDMFVIPAGSDSAASAADGSKDETPLAVSDSAESFRSLLWVLYALPPELQAYLSSDKNTVDLDRLLLVAEITNKYHFTSIEEWSLQVIRAVVPKLKFTLSTSTLLVRALTLAERFSDSALIDTVLTAWETLVRTVSKPAELITIPNTHPWLTAFAYYAQVSAMKLKRYPLTRDLTLEGCDGLSPTHITKLLFGRWSLESEVTRLASSPPILPRTGCAHPASHEDDCVAQWRKAWGDAVNSKAAAALESTDLLGRLKAVQAHLAALNTRKSSHNGACYRTNREVAISTLIARKKRTLHEHFQLPGNFDASGFGSASD</sequence>
<gene>
    <name evidence="3" type="ORF">R3P38DRAFT_3147584</name>
</gene>
<evidence type="ECO:0000313" key="4">
    <source>
        <dbReference type="Proteomes" id="UP001362999"/>
    </source>
</evidence>
<evidence type="ECO:0000259" key="2">
    <source>
        <dbReference type="PROSITE" id="PS50097"/>
    </source>
</evidence>
<dbReference type="Gene3D" id="3.30.710.10">
    <property type="entry name" value="Potassium Channel Kv1.1, Chain A"/>
    <property type="match status" value="1"/>
</dbReference>
<evidence type="ECO:0000313" key="3">
    <source>
        <dbReference type="EMBL" id="KAK6969133.1"/>
    </source>
</evidence>
<comment type="caution">
    <text evidence="3">The sequence shown here is derived from an EMBL/GenBank/DDBJ whole genome shotgun (WGS) entry which is preliminary data.</text>
</comment>
<feature type="region of interest" description="Disordered" evidence="1">
    <location>
        <begin position="1"/>
        <end position="31"/>
    </location>
</feature>
<keyword evidence="4" id="KW-1185">Reference proteome</keyword>
<feature type="domain" description="BTB" evidence="2">
    <location>
        <begin position="40"/>
        <end position="116"/>
    </location>
</feature>
<dbReference type="InterPro" id="IPR000210">
    <property type="entry name" value="BTB/POZ_dom"/>
</dbReference>